<keyword evidence="5" id="KW-0378">Hydrolase</keyword>
<gene>
    <name evidence="9" type="ORF">RFN28_10490</name>
</gene>
<evidence type="ECO:0000256" key="1">
    <source>
        <dbReference type="ARBA" id="ARBA00001946"/>
    </source>
</evidence>
<keyword evidence="10" id="KW-1185">Reference proteome</keyword>
<evidence type="ECO:0000256" key="7">
    <source>
        <dbReference type="ARBA" id="ARBA00038093"/>
    </source>
</evidence>
<dbReference type="SUPFAM" id="SSF88723">
    <property type="entry name" value="PIN domain-like"/>
    <property type="match status" value="1"/>
</dbReference>
<dbReference type="Pfam" id="PF01850">
    <property type="entry name" value="PIN"/>
    <property type="match status" value="1"/>
</dbReference>
<keyword evidence="3" id="KW-0540">Nuclease</keyword>
<evidence type="ECO:0000256" key="3">
    <source>
        <dbReference type="ARBA" id="ARBA00022722"/>
    </source>
</evidence>
<proteinExistence type="inferred from homology"/>
<dbReference type="RefSeq" id="WP_320287268.1">
    <property type="nucleotide sequence ID" value="NZ_JAVIIW010000009.1"/>
</dbReference>
<organism evidence="9 10">
    <name type="scientific">Mesorhizobium album</name>
    <dbReference type="NCBI Taxonomy" id="3072314"/>
    <lineage>
        <taxon>Bacteria</taxon>
        <taxon>Pseudomonadati</taxon>
        <taxon>Pseudomonadota</taxon>
        <taxon>Alphaproteobacteria</taxon>
        <taxon>Hyphomicrobiales</taxon>
        <taxon>Phyllobacteriaceae</taxon>
        <taxon>Mesorhizobium</taxon>
    </lineage>
</organism>
<dbReference type="Proteomes" id="UP001287059">
    <property type="component" value="Unassembled WGS sequence"/>
</dbReference>
<dbReference type="PANTHER" id="PTHR33653">
    <property type="entry name" value="RIBONUCLEASE VAPC2"/>
    <property type="match status" value="1"/>
</dbReference>
<comment type="cofactor">
    <cofactor evidence="1">
        <name>Mg(2+)</name>
        <dbReference type="ChEBI" id="CHEBI:18420"/>
    </cofactor>
</comment>
<comment type="similarity">
    <text evidence="7">Belongs to the PINc/VapC protein family.</text>
</comment>
<keyword evidence="4" id="KW-0479">Metal-binding</keyword>
<comment type="caution">
    <text evidence="9">The sequence shown here is derived from an EMBL/GenBank/DDBJ whole genome shotgun (WGS) entry which is preliminary data.</text>
</comment>
<name>A0ABU4XW33_9HYPH</name>
<dbReference type="InterPro" id="IPR050556">
    <property type="entry name" value="Type_II_TA_system_RNase"/>
</dbReference>
<evidence type="ECO:0000256" key="2">
    <source>
        <dbReference type="ARBA" id="ARBA00022649"/>
    </source>
</evidence>
<feature type="domain" description="PIN" evidence="8">
    <location>
        <begin position="8"/>
        <end position="143"/>
    </location>
</feature>
<keyword evidence="2" id="KW-1277">Toxin-antitoxin system</keyword>
<evidence type="ECO:0000256" key="4">
    <source>
        <dbReference type="ARBA" id="ARBA00022723"/>
    </source>
</evidence>
<accession>A0ABU4XW33</accession>
<evidence type="ECO:0000313" key="10">
    <source>
        <dbReference type="Proteomes" id="UP001287059"/>
    </source>
</evidence>
<reference evidence="9 10" key="1">
    <citation type="submission" date="2023-08" db="EMBL/GenBank/DDBJ databases">
        <title>Implementing the SeqCode for naming new Mesorhizobium species isolated from Vachellia karroo root nodules.</title>
        <authorList>
            <person name="Van Lill M."/>
        </authorList>
    </citation>
    <scope>NUCLEOTIDE SEQUENCE [LARGE SCALE GENOMIC DNA]</scope>
    <source>
        <strain evidence="9 10">VK24D</strain>
    </source>
</reference>
<dbReference type="EMBL" id="JAVIIW010000009">
    <property type="protein sequence ID" value="MDX8478904.1"/>
    <property type="molecule type" value="Genomic_DNA"/>
</dbReference>
<evidence type="ECO:0000256" key="6">
    <source>
        <dbReference type="ARBA" id="ARBA00022842"/>
    </source>
</evidence>
<sequence>MSPLPRIYVLDTNVVSELIKKRPHPSVVRWIAETDTSLAIPFGCVIEIQRGITMLQARDVARSLELQSWLDRLLVSDMAFLPMDAETSKLYARMTLVPSLKDLWTKSPQAKDARMHQDLAIAASAIVHRGVVATMNTKDFLRINRHFPLPGLFDPASLEWSVLPKSGHRRPQPVHRFAATARPRHRSSASLSLCRDAF</sequence>
<dbReference type="InterPro" id="IPR029060">
    <property type="entry name" value="PIN-like_dom_sf"/>
</dbReference>
<protein>
    <submittedName>
        <fullName evidence="9">PIN domain-containing protein</fullName>
    </submittedName>
</protein>
<evidence type="ECO:0000259" key="8">
    <source>
        <dbReference type="Pfam" id="PF01850"/>
    </source>
</evidence>
<dbReference type="PANTHER" id="PTHR33653:SF1">
    <property type="entry name" value="RIBONUCLEASE VAPC2"/>
    <property type="match status" value="1"/>
</dbReference>
<evidence type="ECO:0000256" key="5">
    <source>
        <dbReference type="ARBA" id="ARBA00022801"/>
    </source>
</evidence>
<evidence type="ECO:0000313" key="9">
    <source>
        <dbReference type="EMBL" id="MDX8478904.1"/>
    </source>
</evidence>
<dbReference type="InterPro" id="IPR002716">
    <property type="entry name" value="PIN_dom"/>
</dbReference>
<dbReference type="Gene3D" id="3.40.50.1010">
    <property type="entry name" value="5'-nuclease"/>
    <property type="match status" value="1"/>
</dbReference>
<keyword evidence="6" id="KW-0460">Magnesium</keyword>